<comment type="caution">
    <text evidence="1">The sequence shown here is derived from an EMBL/GenBank/DDBJ whole genome shotgun (WGS) entry which is preliminary data.</text>
</comment>
<protein>
    <submittedName>
        <fullName evidence="1">Uncharacterized protein</fullName>
    </submittedName>
</protein>
<keyword evidence="2" id="KW-1185">Reference proteome</keyword>
<reference evidence="1" key="1">
    <citation type="submission" date="2023-04" db="EMBL/GenBank/DDBJ databases">
        <title>Draft Genome sequencing of Naganishia species isolated from polar environments using Oxford Nanopore Technology.</title>
        <authorList>
            <person name="Leo P."/>
            <person name="Venkateswaran K."/>
        </authorList>
    </citation>
    <scope>NUCLEOTIDE SEQUENCE</scope>
    <source>
        <strain evidence="1">MNA-CCFEE 5262</strain>
    </source>
</reference>
<dbReference type="EMBL" id="JASBWS010000080">
    <property type="protein sequence ID" value="KAJ9099734.1"/>
    <property type="molecule type" value="Genomic_DNA"/>
</dbReference>
<organism evidence="1 2">
    <name type="scientific">Naganishia adeliensis</name>
    <dbReference type="NCBI Taxonomy" id="92952"/>
    <lineage>
        <taxon>Eukaryota</taxon>
        <taxon>Fungi</taxon>
        <taxon>Dikarya</taxon>
        <taxon>Basidiomycota</taxon>
        <taxon>Agaricomycotina</taxon>
        <taxon>Tremellomycetes</taxon>
        <taxon>Filobasidiales</taxon>
        <taxon>Filobasidiaceae</taxon>
        <taxon>Naganishia</taxon>
    </lineage>
</organism>
<evidence type="ECO:0000313" key="1">
    <source>
        <dbReference type="EMBL" id="KAJ9099734.1"/>
    </source>
</evidence>
<evidence type="ECO:0000313" key="2">
    <source>
        <dbReference type="Proteomes" id="UP001230649"/>
    </source>
</evidence>
<gene>
    <name evidence="1" type="ORF">QFC20_005612</name>
</gene>
<dbReference type="Proteomes" id="UP001230649">
    <property type="component" value="Unassembled WGS sequence"/>
</dbReference>
<accession>A0ACC2VL66</accession>
<proteinExistence type="predicted"/>
<name>A0ACC2VL66_9TREE</name>
<sequence length="406" mass="44017">MSCKNVEHSMDIKHIESVNPSRISAYGQPCEKDNASGTSTETENNLTLPDASLGRSSRTNADGFASLTRLRKNLLFIVVTIAMATDTLGTSCLFVSTGEIARDMSLTEGGNAIWIISSYAMAFAACIPLGGRLCDVLPAQWSFLGGFVGMTGLTLGNSFVHERKAFLALRALQGIFAALTVPSGFSMVVHMFPNKEEQRTRLIGCSVIWSFGTISGFIIAMLGWLLMPRAVRARSPATSPGWKSAVEMLKRFDLVGVVLIMAALLLFSLALTSATVYGWGSAKFIAPFTISLVLLPLFCRWEAMQDVRYAMVPVAIMKQPKFLVVCYTGLCAEMWFTITLIGAIIGGLLHTFYLSKKVSAKYRLLAGMVGSIAPGLVLLIVSDGGRGLDYWRYICPAYFMGAVAMV</sequence>